<dbReference type="GO" id="GO:0008234">
    <property type="term" value="F:cysteine-type peptidase activity"/>
    <property type="evidence" value="ECO:0007669"/>
    <property type="project" value="InterPro"/>
</dbReference>
<dbReference type="Proteomes" id="UP001295444">
    <property type="component" value="Chromosome 03"/>
</dbReference>
<feature type="compositionally biased region" description="Low complexity" evidence="4">
    <location>
        <begin position="189"/>
        <end position="199"/>
    </location>
</feature>
<evidence type="ECO:0000256" key="1">
    <source>
        <dbReference type="ARBA" id="ARBA00005234"/>
    </source>
</evidence>
<dbReference type="InterPro" id="IPR038765">
    <property type="entry name" value="Papain-like_cys_pep_sf"/>
</dbReference>
<proteinExistence type="inferred from homology"/>
<keyword evidence="7" id="KW-1185">Reference proteome</keyword>
<dbReference type="EMBL" id="OW240914">
    <property type="protein sequence ID" value="CAH2272766.1"/>
    <property type="molecule type" value="Genomic_DNA"/>
</dbReference>
<feature type="domain" description="Ubiquitin-like protease family profile" evidence="5">
    <location>
        <begin position="357"/>
        <end position="422"/>
    </location>
</feature>
<evidence type="ECO:0000259" key="5">
    <source>
        <dbReference type="Pfam" id="PF02902"/>
    </source>
</evidence>
<evidence type="ECO:0000256" key="4">
    <source>
        <dbReference type="SAM" id="MobiDB-lite"/>
    </source>
</evidence>
<accession>A0AAD1RK94</accession>
<organism evidence="6 7">
    <name type="scientific">Pelobates cultripes</name>
    <name type="common">Western spadefoot toad</name>
    <dbReference type="NCBI Taxonomy" id="61616"/>
    <lineage>
        <taxon>Eukaryota</taxon>
        <taxon>Metazoa</taxon>
        <taxon>Chordata</taxon>
        <taxon>Craniata</taxon>
        <taxon>Vertebrata</taxon>
        <taxon>Euteleostomi</taxon>
        <taxon>Amphibia</taxon>
        <taxon>Batrachia</taxon>
        <taxon>Anura</taxon>
        <taxon>Pelobatoidea</taxon>
        <taxon>Pelobatidae</taxon>
        <taxon>Pelobates</taxon>
    </lineage>
</organism>
<reference evidence="6" key="1">
    <citation type="submission" date="2022-03" db="EMBL/GenBank/DDBJ databases">
        <authorList>
            <person name="Alioto T."/>
            <person name="Alioto T."/>
            <person name="Gomez Garrido J."/>
        </authorList>
    </citation>
    <scope>NUCLEOTIDE SEQUENCE</scope>
</reference>
<dbReference type="InterPro" id="IPR003653">
    <property type="entry name" value="Peptidase_C48_C"/>
</dbReference>
<gene>
    <name evidence="6" type="ORF">PECUL_23A040945</name>
</gene>
<feature type="region of interest" description="Disordered" evidence="4">
    <location>
        <begin position="189"/>
        <end position="261"/>
    </location>
</feature>
<dbReference type="AlphaFoldDB" id="A0AAD1RK94"/>
<evidence type="ECO:0000256" key="2">
    <source>
        <dbReference type="ARBA" id="ARBA00022670"/>
    </source>
</evidence>
<dbReference type="PANTHER" id="PTHR34718">
    <property type="entry name" value="PHD-TYPE DOMAIN-CONTAINING PROTEIN"/>
    <property type="match status" value="1"/>
</dbReference>
<dbReference type="Pfam" id="PF02902">
    <property type="entry name" value="Peptidase_C48"/>
    <property type="match status" value="1"/>
</dbReference>
<dbReference type="GO" id="GO:0006508">
    <property type="term" value="P:proteolysis"/>
    <property type="evidence" value="ECO:0007669"/>
    <property type="project" value="UniProtKB-KW"/>
</dbReference>
<dbReference type="Gene3D" id="3.40.395.10">
    <property type="entry name" value="Adenoviral Proteinase, Chain A"/>
    <property type="match status" value="1"/>
</dbReference>
<name>A0AAD1RK94_PELCU</name>
<dbReference type="SUPFAM" id="SSF54001">
    <property type="entry name" value="Cysteine proteinases"/>
    <property type="match status" value="1"/>
</dbReference>
<keyword evidence="2" id="KW-0645">Protease</keyword>
<evidence type="ECO:0000313" key="7">
    <source>
        <dbReference type="Proteomes" id="UP001295444"/>
    </source>
</evidence>
<protein>
    <recommendedName>
        <fullName evidence="5">Ubiquitin-like protease family profile domain-containing protein</fullName>
    </recommendedName>
</protein>
<sequence length="450" mass="50877">MEIIGISYLISWITETLGLAANKNIKGDGFVVTEKKSRKNAKTLIQNAKRIIRKIKRNVVKKLEIYGNKTLCVKMKASNRHIRCQKKPCVPQKEQPVSGITTQVSCGASINQGATTSNNVELDTTDHLRGCSLPTKKQNAKKTLHIKNINQEILHQIAAHYKKEVLHKSKTTLLQESFQQIVPDKVVEPNVPQNVNEPTVPDEVDESTFPQNINEPTLPDEEGEPTFPQNVNEPTMPAQADEQPVSQEAGPSDIPEKNKEQHTAVHCVDKKQDGQWLPWLNLTQEHKDVIINDEWLDDTIIDAAQTLLKMQFNTDGLQSCVLAQVGMMPVTREAVQIHYDVNRHHWFTTAFKKGIVEVVDSLRTSHLSPSARREIGQCYGNVMKNPLKQVHMRKVDQQPNDDDCGVFAIANAFELLSGRNATCKYLHRQMRKHLISCLENGKITEFPKRF</sequence>
<evidence type="ECO:0000256" key="3">
    <source>
        <dbReference type="ARBA" id="ARBA00022801"/>
    </source>
</evidence>
<evidence type="ECO:0000313" key="6">
    <source>
        <dbReference type="EMBL" id="CAH2272766.1"/>
    </source>
</evidence>
<dbReference type="PANTHER" id="PTHR34718:SF2">
    <property type="entry name" value="PHD-TYPE DOMAIN-CONTAINING PROTEIN"/>
    <property type="match status" value="1"/>
</dbReference>
<comment type="similarity">
    <text evidence="1">Belongs to the peptidase C48 family.</text>
</comment>
<keyword evidence="3" id="KW-0378">Hydrolase</keyword>